<feature type="transmembrane region" description="Helical" evidence="18">
    <location>
        <begin position="469"/>
        <end position="487"/>
    </location>
</feature>
<feature type="transmembrane region" description="Helical" evidence="18">
    <location>
        <begin position="304"/>
        <end position="324"/>
    </location>
</feature>
<dbReference type="PANTHER" id="PTHR13872:SF1">
    <property type="entry name" value="DOLICHYL-DIPHOSPHOOLIGOSACCHARIDE--PROTEIN GLYCOSYLTRANSFERASE SUBUNIT STT3B"/>
    <property type="match status" value="1"/>
</dbReference>
<comment type="cofactor">
    <cofactor evidence="1">
        <name>Mn(2+)</name>
        <dbReference type="ChEBI" id="CHEBI:29035"/>
    </cofactor>
</comment>
<feature type="transmembrane region" description="Helical" evidence="18">
    <location>
        <begin position="148"/>
        <end position="166"/>
    </location>
</feature>
<comment type="cofactor">
    <cofactor evidence="2">
        <name>Mg(2+)</name>
        <dbReference type="ChEBI" id="CHEBI:18420"/>
    </cofactor>
</comment>
<feature type="transmembrane region" description="Helical" evidence="18">
    <location>
        <begin position="494"/>
        <end position="509"/>
    </location>
</feature>
<feature type="transmembrane region" description="Helical" evidence="18">
    <location>
        <begin position="272"/>
        <end position="292"/>
    </location>
</feature>
<evidence type="ECO:0000256" key="13">
    <source>
        <dbReference type="ARBA" id="ARBA00023136"/>
    </source>
</evidence>
<evidence type="ECO:0000256" key="17">
    <source>
        <dbReference type="SAM" id="MobiDB-lite"/>
    </source>
</evidence>
<keyword evidence="14" id="KW-0464">Manganese</keyword>
<keyword evidence="9 18" id="KW-0812">Transmembrane</keyword>
<feature type="transmembrane region" description="Helical" evidence="18">
    <location>
        <begin position="122"/>
        <end position="142"/>
    </location>
</feature>
<dbReference type="Proteomes" id="UP001570511">
    <property type="component" value="Unassembled WGS sequence"/>
</dbReference>
<evidence type="ECO:0000256" key="9">
    <source>
        <dbReference type="ARBA" id="ARBA00022692"/>
    </source>
</evidence>
<dbReference type="Pfam" id="PF18079">
    <property type="entry name" value="AglB_L1"/>
    <property type="match status" value="1"/>
</dbReference>
<reference evidence="22 23" key="1">
    <citation type="submission" date="2024-08" db="EMBL/GenBank/DDBJ databases">
        <title>Halobellus sp. MBLA0158 whole genome sequence.</title>
        <authorList>
            <person name="Hwang C.Y."/>
            <person name="Cho E.-S."/>
            <person name="Seo M.-J."/>
        </authorList>
    </citation>
    <scope>NUCLEOTIDE SEQUENCE [LARGE SCALE GENOMIC DNA]</scope>
    <source>
        <strain evidence="22 23">MBLA0158</strain>
    </source>
</reference>
<evidence type="ECO:0000256" key="4">
    <source>
        <dbReference type="ARBA" id="ARBA00004922"/>
    </source>
</evidence>
<keyword evidence="12 18" id="KW-1133">Transmembrane helix</keyword>
<accession>A0ABD5MLQ5</accession>
<feature type="transmembrane region" description="Helical" evidence="18">
    <location>
        <begin position="22"/>
        <end position="38"/>
    </location>
</feature>
<dbReference type="AlphaFoldDB" id="A0ABD5MLQ5"/>
<evidence type="ECO:0000256" key="7">
    <source>
        <dbReference type="ARBA" id="ARBA00022676"/>
    </source>
</evidence>
<evidence type="ECO:0000256" key="6">
    <source>
        <dbReference type="ARBA" id="ARBA00012602"/>
    </source>
</evidence>
<dbReference type="Gene3D" id="3.40.50.12610">
    <property type="match status" value="1"/>
</dbReference>
<dbReference type="Gene3D" id="2.60.40.3390">
    <property type="match status" value="1"/>
</dbReference>
<dbReference type="InterPro" id="IPR003674">
    <property type="entry name" value="Oligo_trans_STT3"/>
</dbReference>
<gene>
    <name evidence="22" type="ORF">OS889_14760</name>
</gene>
<comment type="catalytic activity">
    <reaction evidence="16">
        <text>an archaeal dolichyl phosphooligosaccharide + [protein]-L-asparagine = an archaeal dolichyl phosphate + a glycoprotein with the oligosaccharide chain attached by N-beta-D-glycosyl linkage to a protein L-asparagine.</text>
        <dbReference type="EC" id="2.4.99.21"/>
    </reaction>
</comment>
<dbReference type="RefSeq" id="WP_372391052.1">
    <property type="nucleotide sequence ID" value="NZ_JBGNYA010000001.1"/>
</dbReference>
<evidence type="ECO:0000256" key="11">
    <source>
        <dbReference type="ARBA" id="ARBA00022842"/>
    </source>
</evidence>
<comment type="caution">
    <text evidence="22">The sequence shown here is derived from an EMBL/GenBank/DDBJ whole genome shotgun (WGS) entry which is preliminary data.</text>
</comment>
<feature type="transmembrane region" description="Helical" evidence="18">
    <location>
        <begin position="554"/>
        <end position="575"/>
    </location>
</feature>
<feature type="domain" description="Archaeal glycosylation protein B peripheral" evidence="20">
    <location>
        <begin position="896"/>
        <end position="997"/>
    </location>
</feature>
<keyword evidence="11" id="KW-0460">Magnesium</keyword>
<feature type="domain" description="Oligosaccharyl transferase STT3 N-terminal" evidence="19">
    <location>
        <begin position="31"/>
        <end position="371"/>
    </location>
</feature>
<evidence type="ECO:0000256" key="14">
    <source>
        <dbReference type="ARBA" id="ARBA00023211"/>
    </source>
</evidence>
<evidence type="ECO:0000256" key="3">
    <source>
        <dbReference type="ARBA" id="ARBA00004651"/>
    </source>
</evidence>
<evidence type="ECO:0000256" key="18">
    <source>
        <dbReference type="SAM" id="Phobius"/>
    </source>
</evidence>
<keyword evidence="7" id="KW-0328">Glycosyltransferase</keyword>
<feature type="transmembrane region" description="Helical" evidence="18">
    <location>
        <begin position="237"/>
        <end position="260"/>
    </location>
</feature>
<evidence type="ECO:0000256" key="5">
    <source>
        <dbReference type="ARBA" id="ARBA00010810"/>
    </source>
</evidence>
<keyword evidence="23" id="KW-1185">Reference proteome</keyword>
<dbReference type="PANTHER" id="PTHR13872">
    <property type="entry name" value="DOLICHYL-DIPHOSPHOOLIGOSACCHARIDE--PROTEIN GLYCOSYLTRANSFERASE SUBUNIT"/>
    <property type="match status" value="1"/>
</dbReference>
<feature type="transmembrane region" description="Helical" evidence="18">
    <location>
        <begin position="336"/>
        <end position="359"/>
    </location>
</feature>
<evidence type="ECO:0000256" key="16">
    <source>
        <dbReference type="ARBA" id="ARBA00034066"/>
    </source>
</evidence>
<dbReference type="InterPro" id="IPR041154">
    <property type="entry name" value="AglB_P1"/>
</dbReference>
<evidence type="ECO:0000313" key="23">
    <source>
        <dbReference type="Proteomes" id="UP001570511"/>
    </source>
</evidence>
<name>A0ABD5MLQ5_9EURY</name>
<feature type="domain" description="AglB-like core" evidence="21">
    <location>
        <begin position="597"/>
        <end position="710"/>
    </location>
</feature>
<dbReference type="EMBL" id="JBGNYA010000001">
    <property type="protein sequence ID" value="MFA1612256.1"/>
    <property type="molecule type" value="Genomic_DNA"/>
</dbReference>
<proteinExistence type="inferred from homology"/>
<evidence type="ECO:0000259" key="20">
    <source>
        <dbReference type="Pfam" id="PF18079"/>
    </source>
</evidence>
<keyword evidence="13 18" id="KW-0472">Membrane</keyword>
<organism evidence="22 23">
    <name type="scientific">Halobellus rubicundus</name>
    <dbReference type="NCBI Taxonomy" id="2996466"/>
    <lineage>
        <taxon>Archaea</taxon>
        <taxon>Methanobacteriati</taxon>
        <taxon>Methanobacteriota</taxon>
        <taxon>Stenosarchaea group</taxon>
        <taxon>Halobacteria</taxon>
        <taxon>Halobacteriales</taxon>
        <taxon>Haloferacaceae</taxon>
        <taxon>Halobellus</taxon>
    </lineage>
</organism>
<dbReference type="Pfam" id="PF02516">
    <property type="entry name" value="STT3"/>
    <property type="match status" value="1"/>
</dbReference>
<dbReference type="GO" id="GO:0005886">
    <property type="term" value="C:plasma membrane"/>
    <property type="evidence" value="ECO:0007669"/>
    <property type="project" value="UniProtKB-SubCell"/>
</dbReference>
<evidence type="ECO:0000259" key="21">
    <source>
        <dbReference type="Pfam" id="PF22627"/>
    </source>
</evidence>
<feature type="transmembrane region" description="Helical" evidence="18">
    <location>
        <begin position="515"/>
        <end position="533"/>
    </location>
</feature>
<feature type="transmembrane region" description="Helical" evidence="18">
    <location>
        <begin position="178"/>
        <end position="195"/>
    </location>
</feature>
<evidence type="ECO:0000259" key="19">
    <source>
        <dbReference type="Pfam" id="PF02516"/>
    </source>
</evidence>
<keyword evidence="8 22" id="KW-0808">Transferase</keyword>
<evidence type="ECO:0000256" key="1">
    <source>
        <dbReference type="ARBA" id="ARBA00001936"/>
    </source>
</evidence>
<evidence type="ECO:0000256" key="10">
    <source>
        <dbReference type="ARBA" id="ARBA00022723"/>
    </source>
</evidence>
<dbReference type="GO" id="GO:0016757">
    <property type="term" value="F:glycosyltransferase activity"/>
    <property type="evidence" value="ECO:0007669"/>
    <property type="project" value="UniProtKB-KW"/>
</dbReference>
<feature type="region of interest" description="Disordered" evidence="17">
    <location>
        <begin position="1012"/>
        <end position="1063"/>
    </location>
</feature>
<keyword evidence="10" id="KW-0479">Metal-binding</keyword>
<dbReference type="GO" id="GO:0046872">
    <property type="term" value="F:metal ion binding"/>
    <property type="evidence" value="ECO:0007669"/>
    <property type="project" value="UniProtKB-KW"/>
</dbReference>
<dbReference type="InterPro" id="IPR048307">
    <property type="entry name" value="STT3_N"/>
</dbReference>
<dbReference type="InterPro" id="IPR026410">
    <property type="entry name" value="OlisacTrfase_arch"/>
</dbReference>
<sequence>MSSRSETDDRGGQSVLNIVEDWYQMPALLLVVVVMFAWRMQSYSNFIRNGEVYFSGNDAWYHFREVVYAAKHWPFTIPFDPWTYFPYGTFVGQFGTFYDQVVATAALIVGLGSPSQALIAKMLLVAPAVAGALAAVPVYFLGKRLSGRIAGLFGAIVLMLLPGTFLGRTLVGTADHNAVEPLMMALGVFGLVIALQKAETAMPVWEVVREELLENQEIGTLRQPLKWSLLAGFFVGLYIWTWPPGVILVGIVGVFTLVKIPSDVINDRTPEPTAFVIATSMLVVTVMSVLIFEQFGFSTTIPTLLQPAAALSVAVAAISLSWAARLWESTDLDKSLYPTAVGGSVVAGLVILAVLPFGLLDLIIGNLLRIVGFSAGASARTIGEAQPFISQSTLQRYGVEAAGRITIEYGLTFFTGLIAAVWLHARPLIEEGTQRTYGYIAGSLAIIALIFLAPFILGGIESITGIDEQVAGLLIVSALIIGATFLADYDADKLFLIVWAVFITSMAFTQVRFNYYLAIVVAVFNAYLFGEILNWLDLRKSVSQVVDDIDGYQVLAVVASILLILGPALTIPITVGNVQASPAWQSNENGPGAVTVWDDSLEWMQGNTPEEGNLGGAGNADQMEYYGTYERTDDFQYPDGAYGVMSWWDYGHWITVQGERIPNANPFQEGATTAANFLLAPNETQSQSVLENLGSENEETRYVMVDWQMATPGSKFGAPTVFYDAQENVSRSDFLRTLYRFNDENQGQFAGTTTLRTQRFYNSTMTKLYYYHGSARQPSPVVIDWEPRQVQTGSGEAVTVPSNPQGETFVRTFDNMSAAREYVANDPTSQLGGVGSFPAERVEALEHYRLVHVSNTSARNSILRTTYQGAQVAGVNPQVTVPSNPAWIKTFERVPGATVQGSGAPPNTNVTAQTELRIPNTNATFTYTQRAETNADGEFTMTLPYSTAGYDEYGPENGYTNVSVRATGPYTLSTSPTFQNGSIVSYQSNLTVSEGDVNGDGDGTVSVELERTEQEFTIGGGSGSDSESGDESTSDGSTSDGSTSDTNTQSLRSSAIAADARAA</sequence>
<dbReference type="Pfam" id="PF22627">
    <property type="entry name" value="AglB_core-like"/>
    <property type="match status" value="1"/>
</dbReference>
<dbReference type="EC" id="2.4.99.21" evidence="6"/>
<dbReference type="NCBIfam" id="TIGR04154">
    <property type="entry name" value="archaeo_STT3"/>
    <property type="match status" value="1"/>
</dbReference>
<evidence type="ECO:0000256" key="15">
    <source>
        <dbReference type="ARBA" id="ARBA00030679"/>
    </source>
</evidence>
<feature type="transmembrane region" description="Helical" evidence="18">
    <location>
        <begin position="437"/>
        <end position="457"/>
    </location>
</feature>
<evidence type="ECO:0000256" key="8">
    <source>
        <dbReference type="ARBA" id="ARBA00022679"/>
    </source>
</evidence>
<protein>
    <recommendedName>
        <fullName evidence="6">dolichyl-phosphooligosaccharide-protein glycotransferase</fullName>
        <ecNumber evidence="6">2.4.99.21</ecNumber>
    </recommendedName>
    <alternativeName>
        <fullName evidence="15">Oligosaccharyl transferase</fullName>
    </alternativeName>
</protein>
<feature type="compositionally biased region" description="Low complexity" evidence="17">
    <location>
        <begin position="1034"/>
        <end position="1063"/>
    </location>
</feature>
<comment type="subcellular location">
    <subcellularLocation>
        <location evidence="3">Cell membrane</location>
        <topology evidence="3">Multi-pass membrane protein</topology>
    </subcellularLocation>
</comment>
<comment type="similarity">
    <text evidence="5">Belongs to the STT3 family.</text>
</comment>
<evidence type="ECO:0000256" key="12">
    <source>
        <dbReference type="ARBA" id="ARBA00022989"/>
    </source>
</evidence>
<feature type="transmembrane region" description="Helical" evidence="18">
    <location>
        <begin position="407"/>
        <end position="425"/>
    </location>
</feature>
<evidence type="ECO:0000256" key="2">
    <source>
        <dbReference type="ARBA" id="ARBA00001946"/>
    </source>
</evidence>
<dbReference type="InterPro" id="IPR054479">
    <property type="entry name" value="AglB-like_core"/>
</dbReference>
<comment type="pathway">
    <text evidence="4">Protein modification; protein glycosylation.</text>
</comment>
<evidence type="ECO:0000313" key="22">
    <source>
        <dbReference type="EMBL" id="MFA1612256.1"/>
    </source>
</evidence>